<organism evidence="3 4">
    <name type="scientific">Dyadobacter psychrophilus</name>
    <dbReference type="NCBI Taxonomy" id="651661"/>
    <lineage>
        <taxon>Bacteria</taxon>
        <taxon>Pseudomonadati</taxon>
        <taxon>Bacteroidota</taxon>
        <taxon>Cytophagia</taxon>
        <taxon>Cytophagales</taxon>
        <taxon>Spirosomataceae</taxon>
        <taxon>Dyadobacter</taxon>
    </lineage>
</organism>
<dbReference type="AlphaFoldDB" id="A0A1T5GZ34"/>
<evidence type="ECO:0000256" key="1">
    <source>
        <dbReference type="ARBA" id="ARBA00022801"/>
    </source>
</evidence>
<evidence type="ECO:0000313" key="3">
    <source>
        <dbReference type="EMBL" id="SKC13628.1"/>
    </source>
</evidence>
<keyword evidence="4" id="KW-1185">Reference proteome</keyword>
<gene>
    <name evidence="3" type="ORF">SAMN05660293_04620</name>
</gene>
<dbReference type="Proteomes" id="UP000190897">
    <property type="component" value="Unassembled WGS sequence"/>
</dbReference>
<dbReference type="Gene3D" id="3.40.50.1110">
    <property type="entry name" value="SGNH hydrolase"/>
    <property type="match status" value="1"/>
</dbReference>
<protein>
    <submittedName>
        <fullName evidence="3">Por secretion system C-terminal sorting domain-containing protein</fullName>
    </submittedName>
</protein>
<feature type="domain" description="Sialate O-acetylesterase" evidence="2">
    <location>
        <begin position="257"/>
        <end position="342"/>
    </location>
</feature>
<dbReference type="STRING" id="651661.SAMN05660293_04620"/>
<dbReference type="InterPro" id="IPR036514">
    <property type="entry name" value="SGNH_hydro_sf"/>
</dbReference>
<dbReference type="NCBIfam" id="TIGR04183">
    <property type="entry name" value="Por_Secre_tail"/>
    <property type="match status" value="1"/>
</dbReference>
<evidence type="ECO:0000313" key="4">
    <source>
        <dbReference type="Proteomes" id="UP000190897"/>
    </source>
</evidence>
<dbReference type="InterPro" id="IPR026444">
    <property type="entry name" value="Secre_tail"/>
</dbReference>
<dbReference type="EMBL" id="FUZA01000007">
    <property type="protein sequence ID" value="SKC13628.1"/>
    <property type="molecule type" value="Genomic_DNA"/>
</dbReference>
<dbReference type="Pfam" id="PF03629">
    <property type="entry name" value="SASA"/>
    <property type="match status" value="1"/>
</dbReference>
<dbReference type="InterPro" id="IPR005181">
    <property type="entry name" value="SASA"/>
</dbReference>
<dbReference type="GO" id="GO:0016788">
    <property type="term" value="F:hydrolase activity, acting on ester bonds"/>
    <property type="evidence" value="ECO:0007669"/>
    <property type="project" value="UniProtKB-ARBA"/>
</dbReference>
<sequence>MTRKLREHCFQIFQCDPFDFRFFCFVLLLLFAVNANAQLTLTTPINNQIVQRDTAGSALIAITAYAFQPYTSIEGRLTPIEGNVHEAKTWIFEEEQLRQGFLTASISAETGWYKLKITAVSPNGNIDSVSIDRVGVGEVFLVAGNSNAMGLPGLGAKSASNQVVSINAVNKALNAENITVAPDEPMPQLNFSVLEKDNFIFPSGETAWYWGELGDLISKRLKTPVLFFNAAWAAANSDSYRDAATGKDAFNPYVGKFWPNRQPYSNIVNTIRHLNSSLGIRAVLWSHGENDAQLKFTEQNYFNNIQTLITNARADAGYNVPWVIARNSASNIIKDPYLPVINAQNRLSSLKGFNTFPGPNLDTIQIPRPVSEHFENVPGGIQGLTLAASAWNRALTDSLLKKIIPVQPDNYIHTGIVPSTAFPGSSFYIGYKINGGDENGLALRAELFDGSGKFVDTVGIGSENPLLVKLPTDLPNGQYSIRLAGTSPNLAGSTSSMFYVNNAYKSVQVVNTISAVKRNQTIDLRWLIATNPGMQRMVLEKTTNGDVYTDLQQYNVPDNGKSSGIYAFTDSDPDAKIIFYRVRMEYGDGTFSYSPIVTILEPGALPRLTAFPNPVTRQAFYLETDTAAPTPQLSLFDVSGSAHPLFVSDREIIGLLSVRPIYPLPAGVYILRIVTETGTSTQRMTFMD</sequence>
<dbReference type="RefSeq" id="WP_082217076.1">
    <property type="nucleotide sequence ID" value="NZ_FUZA01000007.1"/>
</dbReference>
<dbReference type="SUPFAM" id="SSF52266">
    <property type="entry name" value="SGNH hydrolase"/>
    <property type="match status" value="1"/>
</dbReference>
<evidence type="ECO:0000259" key="2">
    <source>
        <dbReference type="Pfam" id="PF03629"/>
    </source>
</evidence>
<accession>A0A1T5GZ34</accession>
<name>A0A1T5GZ34_9BACT</name>
<reference evidence="4" key="1">
    <citation type="submission" date="2017-02" db="EMBL/GenBank/DDBJ databases">
        <authorList>
            <person name="Varghese N."/>
            <person name="Submissions S."/>
        </authorList>
    </citation>
    <scope>NUCLEOTIDE SEQUENCE [LARGE SCALE GENOMIC DNA]</scope>
    <source>
        <strain evidence="4">DSM 22270</strain>
    </source>
</reference>
<dbReference type="OrthoDB" id="1488710at2"/>
<proteinExistence type="predicted"/>
<keyword evidence="1" id="KW-0378">Hydrolase</keyword>